<proteinExistence type="inferred from homology"/>
<accession>A0A177WSN5</accession>
<keyword evidence="6" id="KW-0238">DNA-binding</keyword>
<evidence type="ECO:0000313" key="9">
    <source>
        <dbReference type="EMBL" id="OAJ42816.1"/>
    </source>
</evidence>
<evidence type="ECO:0000256" key="3">
    <source>
        <dbReference type="ARBA" id="ARBA00022763"/>
    </source>
</evidence>
<organism evidence="9 10">
    <name type="scientific">Batrachochytrium dendrobatidis (strain JEL423)</name>
    <dbReference type="NCBI Taxonomy" id="403673"/>
    <lineage>
        <taxon>Eukaryota</taxon>
        <taxon>Fungi</taxon>
        <taxon>Fungi incertae sedis</taxon>
        <taxon>Chytridiomycota</taxon>
        <taxon>Chytridiomycota incertae sedis</taxon>
        <taxon>Chytridiomycetes</taxon>
        <taxon>Rhizophydiales</taxon>
        <taxon>Rhizophydiales incertae sedis</taxon>
        <taxon>Batrachochytrium</taxon>
    </lineage>
</organism>
<dbReference type="GO" id="GO:0016829">
    <property type="term" value="F:lyase activity"/>
    <property type="evidence" value="ECO:0007669"/>
    <property type="project" value="UniProtKB-KW"/>
</dbReference>
<dbReference type="Pfam" id="PF02586">
    <property type="entry name" value="SRAP"/>
    <property type="match status" value="1"/>
</dbReference>
<name>A0A177WSN5_BATDL</name>
<dbReference type="STRING" id="403673.A0A177WSN5"/>
<reference evidence="9 10" key="1">
    <citation type="submission" date="2006-10" db="EMBL/GenBank/DDBJ databases">
        <title>The Genome Sequence of Batrachochytrium dendrobatidis JEL423.</title>
        <authorList>
            <consortium name="The Broad Institute Genome Sequencing Platform"/>
            <person name="Birren B."/>
            <person name="Lander E."/>
            <person name="Galagan J."/>
            <person name="Cuomo C."/>
            <person name="Devon K."/>
            <person name="Jaffe D."/>
            <person name="Butler J."/>
            <person name="Alvarez P."/>
            <person name="Gnerre S."/>
            <person name="Grabherr M."/>
            <person name="Kleber M."/>
            <person name="Mauceli E."/>
            <person name="Brockman W."/>
            <person name="Young S."/>
            <person name="LaButti K."/>
            <person name="Sykes S."/>
            <person name="DeCaprio D."/>
            <person name="Crawford M."/>
            <person name="Koehrsen M."/>
            <person name="Engels R."/>
            <person name="Montgomery P."/>
            <person name="Pearson M."/>
            <person name="Howarth C."/>
            <person name="Larson L."/>
            <person name="White J."/>
            <person name="O'Leary S."/>
            <person name="Kodira C."/>
            <person name="Zeng Q."/>
            <person name="Yandava C."/>
            <person name="Alvarado L."/>
            <person name="Longcore J."/>
            <person name="James T."/>
        </authorList>
    </citation>
    <scope>NUCLEOTIDE SEQUENCE [LARGE SCALE GENOMIC DNA]</scope>
    <source>
        <strain evidence="9 10">JEL423</strain>
    </source>
</reference>
<dbReference type="Gene3D" id="3.90.1680.10">
    <property type="entry name" value="SOS response associated peptidase-like"/>
    <property type="match status" value="1"/>
</dbReference>
<dbReference type="Proteomes" id="UP000077115">
    <property type="component" value="Unassembled WGS sequence"/>
</dbReference>
<dbReference type="EMBL" id="DS022308">
    <property type="protein sequence ID" value="OAJ42816.1"/>
    <property type="molecule type" value="Genomic_DNA"/>
</dbReference>
<evidence type="ECO:0000256" key="2">
    <source>
        <dbReference type="ARBA" id="ARBA00022670"/>
    </source>
</evidence>
<gene>
    <name evidence="9" type="ORF">BDEG_26227</name>
</gene>
<keyword evidence="3" id="KW-0227">DNA damage</keyword>
<dbReference type="GO" id="GO:0006508">
    <property type="term" value="P:proteolysis"/>
    <property type="evidence" value="ECO:0007669"/>
    <property type="project" value="UniProtKB-KW"/>
</dbReference>
<dbReference type="OrthoDB" id="2111841at2759"/>
<reference evidence="9 10" key="2">
    <citation type="submission" date="2016-05" db="EMBL/GenBank/DDBJ databases">
        <title>Lineage-specific infection strategies underlie the spectrum of fungal disease in amphibians.</title>
        <authorList>
            <person name="Cuomo C.A."/>
            <person name="Farrer R.A."/>
            <person name="James T."/>
            <person name="Longcore J."/>
            <person name="Birren B."/>
        </authorList>
    </citation>
    <scope>NUCLEOTIDE SEQUENCE [LARGE SCALE GENOMIC DNA]</scope>
    <source>
        <strain evidence="9 10">JEL423</strain>
    </source>
</reference>
<sequence>MSSYRPMFKQVRDSNRCIVIAQGYYEWQRKTTSQPYFISLGTDSTPDTDEQIGIKANQSSTKLMYMAAVWMPSKSSTETPTYALVTTPAAPSLEWLHDRMPVMLQTEADRALWMDPSIKFTSDVAALMRPMHSGLVWFPVSTMVGKIETDTPECIKAITVATPKKIESFWTCPPCTDTDKIHSRSLVSDLAASDTTYSTNRNICKNSPAKKQKLVHASSSKSKAKKDPMTTKRITDFFGKPTASLQDK</sequence>
<dbReference type="PANTHER" id="PTHR13604">
    <property type="entry name" value="DC12-RELATED"/>
    <property type="match status" value="1"/>
</dbReference>
<keyword evidence="4" id="KW-0378">Hydrolase</keyword>
<keyword evidence="5" id="KW-0190">Covalent protein-DNA linkage</keyword>
<dbReference type="eggNOG" id="KOG2618">
    <property type="taxonomic scope" value="Eukaryota"/>
</dbReference>
<evidence type="ECO:0000256" key="7">
    <source>
        <dbReference type="ARBA" id="ARBA00023239"/>
    </source>
</evidence>
<keyword evidence="2" id="KW-0645">Protease</keyword>
<evidence type="ECO:0000256" key="5">
    <source>
        <dbReference type="ARBA" id="ARBA00023124"/>
    </source>
</evidence>
<dbReference type="InterPro" id="IPR003738">
    <property type="entry name" value="SRAP"/>
</dbReference>
<dbReference type="InterPro" id="IPR036590">
    <property type="entry name" value="SRAP-like"/>
</dbReference>
<evidence type="ECO:0000256" key="1">
    <source>
        <dbReference type="ARBA" id="ARBA00008136"/>
    </source>
</evidence>
<dbReference type="GO" id="GO:0106300">
    <property type="term" value="P:protein-DNA covalent cross-linking repair"/>
    <property type="evidence" value="ECO:0007669"/>
    <property type="project" value="InterPro"/>
</dbReference>
<evidence type="ECO:0000313" key="10">
    <source>
        <dbReference type="Proteomes" id="UP000077115"/>
    </source>
</evidence>
<comment type="similarity">
    <text evidence="1">Belongs to the SOS response-associated peptidase family.</text>
</comment>
<protein>
    <recommendedName>
        <fullName evidence="11">Embryonic stem cell-specific 5-hydroxymethylcytosine-binding protein</fullName>
    </recommendedName>
</protein>
<evidence type="ECO:0008006" key="11">
    <source>
        <dbReference type="Google" id="ProtNLM"/>
    </source>
</evidence>
<evidence type="ECO:0000256" key="8">
    <source>
        <dbReference type="SAM" id="MobiDB-lite"/>
    </source>
</evidence>
<dbReference type="SUPFAM" id="SSF143081">
    <property type="entry name" value="BB1717-like"/>
    <property type="match status" value="1"/>
</dbReference>
<dbReference type="AlphaFoldDB" id="A0A177WSN5"/>
<evidence type="ECO:0000256" key="4">
    <source>
        <dbReference type="ARBA" id="ARBA00022801"/>
    </source>
</evidence>
<keyword evidence="7" id="KW-0456">Lyase</keyword>
<dbReference type="GO" id="GO:0003697">
    <property type="term" value="F:single-stranded DNA binding"/>
    <property type="evidence" value="ECO:0007669"/>
    <property type="project" value="InterPro"/>
</dbReference>
<dbReference type="PANTHER" id="PTHR13604:SF0">
    <property type="entry name" value="ABASIC SITE PROCESSING PROTEIN HMCES"/>
    <property type="match status" value="1"/>
</dbReference>
<dbReference type="VEuPathDB" id="FungiDB:BDEG_26227"/>
<evidence type="ECO:0000256" key="6">
    <source>
        <dbReference type="ARBA" id="ARBA00023125"/>
    </source>
</evidence>
<feature type="region of interest" description="Disordered" evidence="8">
    <location>
        <begin position="207"/>
        <end position="248"/>
    </location>
</feature>
<feature type="compositionally biased region" description="Basic and acidic residues" evidence="8">
    <location>
        <begin position="225"/>
        <end position="235"/>
    </location>
</feature>
<dbReference type="GO" id="GO:0008233">
    <property type="term" value="F:peptidase activity"/>
    <property type="evidence" value="ECO:0007669"/>
    <property type="project" value="UniProtKB-KW"/>
</dbReference>